<dbReference type="EMBL" id="CP002991">
    <property type="protein sequence ID" value="AEM79502.1"/>
    <property type="molecule type" value="Genomic_DNA"/>
</dbReference>
<reference evidence="2 3" key="1">
    <citation type="submission" date="2011-08" db="EMBL/GenBank/DDBJ databases">
        <title>Complete sequence of Thermoanaerobacter wiegelii Rt8.B1.</title>
        <authorList>
            <consortium name="US DOE Joint Genome Institute"/>
            <person name="Lucas S."/>
            <person name="Han J."/>
            <person name="Lapidus A."/>
            <person name="Cheng J.-F."/>
            <person name="Goodwin L."/>
            <person name="Pitluck S."/>
            <person name="Peters L."/>
            <person name="Mikhailova N."/>
            <person name="Zeytun A."/>
            <person name="Daligault H."/>
            <person name="Detter J.C."/>
            <person name="Han C."/>
            <person name="Tapia R."/>
            <person name="Land M."/>
            <person name="Hauser L."/>
            <person name="Kyrpides N."/>
            <person name="Ivanova N."/>
            <person name="Pagani I."/>
            <person name="Hemme C."/>
            <person name="Woyke T."/>
        </authorList>
    </citation>
    <scope>NUCLEOTIDE SEQUENCE [LARGE SCALE GENOMIC DNA]</scope>
    <source>
        <strain evidence="2 3">Rt8.B1</strain>
    </source>
</reference>
<name>G2MTW7_9THEO</name>
<keyword evidence="3" id="KW-1185">Reference proteome</keyword>
<evidence type="ECO:0000313" key="2">
    <source>
        <dbReference type="EMBL" id="AEM79502.1"/>
    </source>
</evidence>
<dbReference type="HOGENOM" id="CLU_908926_0_0_9"/>
<accession>G2MTW7</accession>
<dbReference type="KEGG" id="twi:Thewi_2153"/>
<gene>
    <name evidence="2" type="ORF">Thewi_2153</name>
</gene>
<organism evidence="2 3">
    <name type="scientific">Thermoanaerobacter wiegelii Rt8.B1</name>
    <dbReference type="NCBI Taxonomy" id="697303"/>
    <lineage>
        <taxon>Bacteria</taxon>
        <taxon>Bacillati</taxon>
        <taxon>Bacillota</taxon>
        <taxon>Clostridia</taxon>
        <taxon>Thermoanaerobacterales</taxon>
        <taxon>Thermoanaerobacteraceae</taxon>
        <taxon>Thermoanaerobacter</taxon>
    </lineage>
</organism>
<dbReference type="RefSeq" id="WP_014063430.1">
    <property type="nucleotide sequence ID" value="NC_015958.1"/>
</dbReference>
<sequence length="306" mass="36593">MTTELNKKARIRYLLNEEGRKKSLLSGGNGKELQEIYCNATPEIIELARVDKYGNIYLNIGAEISVEEDNRDSFFNEGYKKYYLAEVVVDYKLEERCPSYWKIEEVRDFKKFSEPQTVEQLIEWEKNRVKNITEKKAALEEQKKVLEKEYEEKERIKNEQRQREAEELEKKKREEEEKIRQEKEQIIKERKTWIEQYGSEKLKLALELGYECEKDYVYERARKEFPDFTLDYFDNGCWEKTDNPSLEALKEVKELIDKGYNAYVAEIETFPYDEDNDSEDDNDDIEGEVIVISDYLGKYDLVKLVQ</sequence>
<keyword evidence="1" id="KW-0175">Coiled coil</keyword>
<protein>
    <submittedName>
        <fullName evidence="2">Uncharacterized protein</fullName>
    </submittedName>
</protein>
<dbReference type="Proteomes" id="UP000008276">
    <property type="component" value="Chromosome"/>
</dbReference>
<dbReference type="STRING" id="697303.Thewi_2153"/>
<proteinExistence type="predicted"/>
<feature type="coiled-coil region" evidence="1">
    <location>
        <begin position="122"/>
        <end position="192"/>
    </location>
</feature>
<evidence type="ECO:0000256" key="1">
    <source>
        <dbReference type="SAM" id="Coils"/>
    </source>
</evidence>
<dbReference type="AlphaFoldDB" id="G2MTW7"/>
<evidence type="ECO:0000313" key="3">
    <source>
        <dbReference type="Proteomes" id="UP000008276"/>
    </source>
</evidence>